<dbReference type="PANTHER" id="PTHR33157">
    <property type="entry name" value="AUTONOMOUS TRANSPOSABLE ELEMENT EN-1 MOSAIC PROTEIN-RELATED"/>
    <property type="match status" value="1"/>
</dbReference>
<comment type="caution">
    <text evidence="1">The sequence shown here is derived from an EMBL/GenBank/DDBJ whole genome shotgun (WGS) entry which is preliminary data.</text>
</comment>
<dbReference type="GO" id="GO:0032196">
    <property type="term" value="P:transposition"/>
    <property type="evidence" value="ECO:0007669"/>
    <property type="project" value="InterPro"/>
</dbReference>
<accession>A0AAV5BC33</accession>
<name>A0AAV5BC33_ELECO</name>
<dbReference type="Proteomes" id="UP001054889">
    <property type="component" value="Unassembled WGS sequence"/>
</dbReference>
<dbReference type="AlphaFoldDB" id="A0AAV5BC33"/>
<organism evidence="1 2">
    <name type="scientific">Eleusine coracana subsp. coracana</name>
    <dbReference type="NCBI Taxonomy" id="191504"/>
    <lineage>
        <taxon>Eukaryota</taxon>
        <taxon>Viridiplantae</taxon>
        <taxon>Streptophyta</taxon>
        <taxon>Embryophyta</taxon>
        <taxon>Tracheophyta</taxon>
        <taxon>Spermatophyta</taxon>
        <taxon>Magnoliopsida</taxon>
        <taxon>Liliopsida</taxon>
        <taxon>Poales</taxon>
        <taxon>Poaceae</taxon>
        <taxon>PACMAD clade</taxon>
        <taxon>Chloridoideae</taxon>
        <taxon>Cynodonteae</taxon>
        <taxon>Eleusininae</taxon>
        <taxon>Eleusine</taxon>
    </lineage>
</organism>
<dbReference type="EMBL" id="BQKI01000001">
    <property type="protein sequence ID" value="GJM84644.1"/>
    <property type="molecule type" value="Genomic_DNA"/>
</dbReference>
<gene>
    <name evidence="1" type="primary">ga00333</name>
    <name evidence="1" type="ORF">PR202_ga00333</name>
</gene>
<proteinExistence type="predicted"/>
<reference evidence="1" key="1">
    <citation type="journal article" date="2018" name="DNA Res.">
        <title>Multiple hybrid de novo genome assembly of finger millet, an orphan allotetraploid crop.</title>
        <authorList>
            <person name="Hatakeyama M."/>
            <person name="Aluri S."/>
            <person name="Balachadran M.T."/>
            <person name="Sivarajan S.R."/>
            <person name="Patrignani A."/>
            <person name="Gruter S."/>
            <person name="Poveda L."/>
            <person name="Shimizu-Inatsugi R."/>
            <person name="Baeten J."/>
            <person name="Francoijs K.J."/>
            <person name="Nataraja K.N."/>
            <person name="Reddy Y.A.N."/>
            <person name="Phadnis S."/>
            <person name="Ravikumar R.L."/>
            <person name="Schlapbach R."/>
            <person name="Sreeman S.M."/>
            <person name="Shimizu K.K."/>
        </authorList>
    </citation>
    <scope>NUCLEOTIDE SEQUENCE</scope>
</reference>
<evidence type="ECO:0000313" key="1">
    <source>
        <dbReference type="EMBL" id="GJM84644.1"/>
    </source>
</evidence>
<keyword evidence="2" id="KW-1185">Reference proteome</keyword>
<evidence type="ECO:0000313" key="2">
    <source>
        <dbReference type="Proteomes" id="UP001054889"/>
    </source>
</evidence>
<dbReference type="InterPro" id="IPR039266">
    <property type="entry name" value="EN-1/SPM"/>
</dbReference>
<dbReference type="PANTHER" id="PTHR33157:SF12">
    <property type="entry name" value="TRANSPOSASE TNP1_EN_SPM-LIKE DOMAIN-CONTAINING PROTEIN"/>
    <property type="match status" value="1"/>
</dbReference>
<reference evidence="1" key="2">
    <citation type="submission" date="2021-12" db="EMBL/GenBank/DDBJ databases">
        <title>Resequencing data analysis of finger millet.</title>
        <authorList>
            <person name="Hatakeyama M."/>
            <person name="Aluri S."/>
            <person name="Balachadran M.T."/>
            <person name="Sivarajan S.R."/>
            <person name="Poveda L."/>
            <person name="Shimizu-Inatsugi R."/>
            <person name="Schlapbach R."/>
            <person name="Sreeman S.M."/>
            <person name="Shimizu K.K."/>
        </authorList>
    </citation>
    <scope>NUCLEOTIDE SEQUENCE</scope>
</reference>
<protein>
    <submittedName>
        <fullName evidence="1">Uncharacterized protein</fullName>
    </submittedName>
</protein>
<sequence length="285" mass="32217">MTIGGDHNHKVSGIIGILCRRHYPGLVVHGPVTEPANTWDDYIACPDARDLEGRIFNNKAERVVNELWAIVDYNAQYLKMMIKKEQARTMNLTREQYLQWEEQHNACREHRLMMQGAPHHQGSLTLSDYASRWSDSHGGQACGQFKAWAMAHKGKAMSDVNYNPEDSLEAYSNASIHSRLSDYTSMAREVHGPEYDPSVENLDAEIVMRVGGGKKHGRYWICDSTIDTANTPSLSQIRARSTSSSPAIRSRPTTTHAQMETLRLKFRSVLKVWPNSYHAGATFKN</sequence>